<organism evidence="2 3">
    <name type="scientific">Patagioenas fasciata monilis</name>
    <dbReference type="NCBI Taxonomy" id="372326"/>
    <lineage>
        <taxon>Eukaryota</taxon>
        <taxon>Metazoa</taxon>
        <taxon>Chordata</taxon>
        <taxon>Craniata</taxon>
        <taxon>Vertebrata</taxon>
        <taxon>Euteleostomi</taxon>
        <taxon>Archelosauria</taxon>
        <taxon>Archosauria</taxon>
        <taxon>Dinosauria</taxon>
        <taxon>Saurischia</taxon>
        <taxon>Theropoda</taxon>
        <taxon>Coelurosauria</taxon>
        <taxon>Aves</taxon>
        <taxon>Neognathae</taxon>
        <taxon>Neoaves</taxon>
        <taxon>Columbimorphae</taxon>
        <taxon>Columbiformes</taxon>
        <taxon>Columbidae</taxon>
        <taxon>Patagioenas</taxon>
    </lineage>
</organism>
<gene>
    <name evidence="2" type="ORF">AV530_003577</name>
</gene>
<dbReference type="Proteomes" id="UP000190648">
    <property type="component" value="Unassembled WGS sequence"/>
</dbReference>
<evidence type="ECO:0000313" key="3">
    <source>
        <dbReference type="Proteomes" id="UP000190648"/>
    </source>
</evidence>
<dbReference type="EMBL" id="LSYS01001150">
    <property type="protein sequence ID" value="OPJ89328.1"/>
    <property type="molecule type" value="Genomic_DNA"/>
</dbReference>
<accession>A0A1V4KYD5</accession>
<sequence length="72" mass="7450">MMVDSASGILCFVQIHSSGPFPSVSSLQKTLEGVRWSSAVCDERLVSAAGSSEASFCDPSSAQTLHGSSSLK</sequence>
<keyword evidence="3" id="KW-1185">Reference proteome</keyword>
<protein>
    <submittedName>
        <fullName evidence="2">Uncharacterized protein</fullName>
    </submittedName>
</protein>
<name>A0A1V4KYD5_PATFA</name>
<reference evidence="2 3" key="1">
    <citation type="submission" date="2016-02" db="EMBL/GenBank/DDBJ databases">
        <title>Band-tailed pigeon sequencing and assembly.</title>
        <authorList>
            <person name="Soares A.E."/>
            <person name="Novak B.J."/>
            <person name="Rice E.S."/>
            <person name="O'Connell B."/>
            <person name="Chang D."/>
            <person name="Weber S."/>
            <person name="Shapiro B."/>
        </authorList>
    </citation>
    <scope>NUCLEOTIDE SEQUENCE [LARGE SCALE GENOMIC DNA]</scope>
    <source>
        <strain evidence="2">BTP2013</strain>
        <tissue evidence="2">Blood</tissue>
    </source>
</reference>
<comment type="caution">
    <text evidence="2">The sequence shown here is derived from an EMBL/GenBank/DDBJ whole genome shotgun (WGS) entry which is preliminary data.</text>
</comment>
<evidence type="ECO:0000313" key="2">
    <source>
        <dbReference type="EMBL" id="OPJ89328.1"/>
    </source>
</evidence>
<proteinExistence type="predicted"/>
<feature type="region of interest" description="Disordered" evidence="1">
    <location>
        <begin position="53"/>
        <end position="72"/>
    </location>
</feature>
<dbReference type="AlphaFoldDB" id="A0A1V4KYD5"/>
<evidence type="ECO:0000256" key="1">
    <source>
        <dbReference type="SAM" id="MobiDB-lite"/>
    </source>
</evidence>